<gene>
    <name evidence="1" type="ORF">J1605_020880</name>
</gene>
<dbReference type="GO" id="GO:0003727">
    <property type="term" value="F:single-stranded RNA binding"/>
    <property type="evidence" value="ECO:0007669"/>
    <property type="project" value="TreeGrafter"/>
</dbReference>
<accession>A0AB34HHH9</accession>
<dbReference type="PANTHER" id="PTHR14074:SF16">
    <property type="entry name" value="ANTIVIRAL INNATE IMMUNE RESPONSE RECEPTOR RIG-I"/>
    <property type="match status" value="1"/>
</dbReference>
<keyword evidence="2" id="KW-1185">Reference proteome</keyword>
<name>A0AB34HHH9_ESCRO</name>
<protein>
    <recommendedName>
        <fullName evidence="3">ATP-dependent RNA helicase DDX58</fullName>
    </recommendedName>
</protein>
<proteinExistence type="predicted"/>
<dbReference type="Gene3D" id="3.40.50.300">
    <property type="entry name" value="P-loop containing nucleotide triphosphate hydrolases"/>
    <property type="match status" value="1"/>
</dbReference>
<dbReference type="PANTHER" id="PTHR14074">
    <property type="entry name" value="HELICASE WITH DEATH DOMAIN-RELATED"/>
    <property type="match status" value="1"/>
</dbReference>
<sequence>MVECLLRSDKENWPKTLKLALEKEESKFSELWMVEKGAKDVKMKDLEDDEMKTLDVQIFCREEPENQNLSQNSCPSSGTQHRLCSSIMMLFRYKVGGISGVTCDNVSVEQTVENNGIIILTPQILVNSLKNGTIPSLSVFTLMIFDECHDTSKHHPYNMIVFNYLDQKLGGSSDSLPQVMGLTASVGTGDAKNTAEATEYICKLCASLDTSVVATVKDSLEELEEIVYKPQK</sequence>
<reference evidence="1 2" key="1">
    <citation type="submission" date="2022-11" db="EMBL/GenBank/DDBJ databases">
        <title>Whole genome sequence of Eschrichtius robustus ER-17-0199.</title>
        <authorList>
            <person name="Bruniche-Olsen A."/>
            <person name="Black A.N."/>
            <person name="Fields C.J."/>
            <person name="Walden K."/>
            <person name="Dewoody J.A."/>
        </authorList>
    </citation>
    <scope>NUCLEOTIDE SEQUENCE [LARGE SCALE GENOMIC DNA]</scope>
    <source>
        <strain evidence="1">ER-17-0199</strain>
        <tissue evidence="1">Blubber</tissue>
    </source>
</reference>
<dbReference type="GO" id="GO:0140374">
    <property type="term" value="P:antiviral innate immune response"/>
    <property type="evidence" value="ECO:0007669"/>
    <property type="project" value="TreeGrafter"/>
</dbReference>
<evidence type="ECO:0008006" key="3">
    <source>
        <dbReference type="Google" id="ProtNLM"/>
    </source>
</evidence>
<dbReference type="AlphaFoldDB" id="A0AB34HHH9"/>
<dbReference type="GO" id="GO:0005737">
    <property type="term" value="C:cytoplasm"/>
    <property type="evidence" value="ECO:0007669"/>
    <property type="project" value="TreeGrafter"/>
</dbReference>
<dbReference type="InterPro" id="IPR011029">
    <property type="entry name" value="DEATH-like_dom_sf"/>
</dbReference>
<dbReference type="InterPro" id="IPR051363">
    <property type="entry name" value="RLR_Helicase"/>
</dbReference>
<dbReference type="Proteomes" id="UP001159641">
    <property type="component" value="Unassembled WGS sequence"/>
</dbReference>
<dbReference type="InterPro" id="IPR027417">
    <property type="entry name" value="P-loop_NTPase"/>
</dbReference>
<dbReference type="GO" id="GO:0003725">
    <property type="term" value="F:double-stranded RNA binding"/>
    <property type="evidence" value="ECO:0007669"/>
    <property type="project" value="TreeGrafter"/>
</dbReference>
<comment type="caution">
    <text evidence="1">The sequence shown here is derived from an EMBL/GenBank/DDBJ whole genome shotgun (WGS) entry which is preliminary data.</text>
</comment>
<dbReference type="EMBL" id="JAIQCJ010001316">
    <property type="protein sequence ID" value="KAJ8791079.1"/>
    <property type="molecule type" value="Genomic_DNA"/>
</dbReference>
<organism evidence="1 2">
    <name type="scientific">Eschrichtius robustus</name>
    <name type="common">California gray whale</name>
    <name type="synonym">Eschrichtius gibbosus</name>
    <dbReference type="NCBI Taxonomy" id="9764"/>
    <lineage>
        <taxon>Eukaryota</taxon>
        <taxon>Metazoa</taxon>
        <taxon>Chordata</taxon>
        <taxon>Craniata</taxon>
        <taxon>Vertebrata</taxon>
        <taxon>Euteleostomi</taxon>
        <taxon>Mammalia</taxon>
        <taxon>Eutheria</taxon>
        <taxon>Laurasiatheria</taxon>
        <taxon>Artiodactyla</taxon>
        <taxon>Whippomorpha</taxon>
        <taxon>Cetacea</taxon>
        <taxon>Mysticeti</taxon>
        <taxon>Eschrichtiidae</taxon>
        <taxon>Eschrichtius</taxon>
    </lineage>
</organism>
<evidence type="ECO:0000313" key="1">
    <source>
        <dbReference type="EMBL" id="KAJ8791079.1"/>
    </source>
</evidence>
<evidence type="ECO:0000313" key="2">
    <source>
        <dbReference type="Proteomes" id="UP001159641"/>
    </source>
</evidence>
<dbReference type="Gene3D" id="1.10.533.10">
    <property type="entry name" value="Death Domain, Fas"/>
    <property type="match status" value="1"/>
</dbReference>
<dbReference type="SUPFAM" id="SSF52540">
    <property type="entry name" value="P-loop containing nucleoside triphosphate hydrolases"/>
    <property type="match status" value="1"/>
</dbReference>
<dbReference type="GO" id="GO:0002753">
    <property type="term" value="P:cytoplasmic pattern recognition receptor signaling pathway"/>
    <property type="evidence" value="ECO:0007669"/>
    <property type="project" value="TreeGrafter"/>
</dbReference>
<dbReference type="GO" id="GO:0008270">
    <property type="term" value="F:zinc ion binding"/>
    <property type="evidence" value="ECO:0007669"/>
    <property type="project" value="TreeGrafter"/>
</dbReference>